<dbReference type="Pfam" id="PF00046">
    <property type="entry name" value="Homeodomain"/>
    <property type="match status" value="1"/>
</dbReference>
<evidence type="ECO:0000256" key="2">
    <source>
        <dbReference type="ARBA" id="ARBA00023125"/>
    </source>
</evidence>
<dbReference type="OrthoDB" id="6159439at2759"/>
<name>A0A1G4JJG6_9SACH</name>
<dbReference type="Proteomes" id="UP000191024">
    <property type="component" value="Chromosome E"/>
</dbReference>
<feature type="compositionally biased region" description="Low complexity" evidence="7">
    <location>
        <begin position="28"/>
        <end position="47"/>
    </location>
</feature>
<dbReference type="CDD" id="cd00086">
    <property type="entry name" value="homeodomain"/>
    <property type="match status" value="1"/>
</dbReference>
<evidence type="ECO:0000259" key="8">
    <source>
        <dbReference type="PROSITE" id="PS50071"/>
    </source>
</evidence>
<sequence length="502" mass="55932">METFDPHFASQTDNHSSGSTAQPEVQDSNGNGSLSSSTSHSAAALESGEQAEKHEEAEDSHNETNPASTGARDSKPRSKRTRATGEALNVLKREFDENPNPNAQNRKRISELTGLPEKNVRIWFQNRRAKYRKSDKQTARPSATNMGAAGDMSPAVDFDRVPIGANHNYCFVDANSLVVGSWKRLKSGNLKEEGLQCIKQLSNLSPMSINEIMADATDLIVIISKKNLEINYFFSAIANNTKILFRIFFPIATVIDCSISYETESLSHDGQDESEEKNDLQRHSELKLNLSKPPKFAVYFSDASDQLSSNQWSICDDFSEGTQVSQAFLGGSNIPHILSGMEDSLKYLTSLIHDYNSVEQDTTNPNKNSENQMVDMHGTEQTMLLHPEPQALIDSREENFFDDYQRHNEFYGLKDHDPVTNSQPGFNSTTMNETNSFHPQQNGSEGNDHLVPPHYQEQGLPKTPDFFKHASDLNNDEQGGLNNLLIFDDQGNSAPANGQNFF</sequence>
<evidence type="ECO:0000256" key="6">
    <source>
        <dbReference type="RuleBase" id="RU000682"/>
    </source>
</evidence>
<dbReference type="GO" id="GO:0000978">
    <property type="term" value="F:RNA polymerase II cis-regulatory region sequence-specific DNA binding"/>
    <property type="evidence" value="ECO:0007669"/>
    <property type="project" value="TreeGrafter"/>
</dbReference>
<feature type="domain" description="Homeobox" evidence="8">
    <location>
        <begin position="74"/>
        <end position="134"/>
    </location>
</feature>
<dbReference type="GO" id="GO:0030154">
    <property type="term" value="P:cell differentiation"/>
    <property type="evidence" value="ECO:0007669"/>
    <property type="project" value="TreeGrafter"/>
</dbReference>
<dbReference type="PROSITE" id="PS00027">
    <property type="entry name" value="HOMEOBOX_1"/>
    <property type="match status" value="1"/>
</dbReference>
<dbReference type="PROSITE" id="PS50071">
    <property type="entry name" value="HOMEOBOX_2"/>
    <property type="match status" value="1"/>
</dbReference>
<evidence type="ECO:0000313" key="10">
    <source>
        <dbReference type="Proteomes" id="UP000191024"/>
    </source>
</evidence>
<feature type="DNA-binding region" description="Homeobox" evidence="5">
    <location>
        <begin position="76"/>
        <end position="135"/>
    </location>
</feature>
<protein>
    <submittedName>
        <fullName evidence="9">LAMI_0E02630g1_1</fullName>
    </submittedName>
</protein>
<dbReference type="PANTHER" id="PTHR24324">
    <property type="entry name" value="HOMEOBOX PROTEIN HHEX"/>
    <property type="match status" value="1"/>
</dbReference>
<comment type="subcellular location">
    <subcellularLocation>
        <location evidence="1 5 6">Nucleus</location>
    </subcellularLocation>
</comment>
<accession>A0A1G4JJG6</accession>
<dbReference type="SMART" id="SM00389">
    <property type="entry name" value="HOX"/>
    <property type="match status" value="1"/>
</dbReference>
<dbReference type="InterPro" id="IPR017970">
    <property type="entry name" value="Homeobox_CS"/>
</dbReference>
<reference evidence="9 10" key="1">
    <citation type="submission" date="2016-03" db="EMBL/GenBank/DDBJ databases">
        <authorList>
            <person name="Devillers H."/>
        </authorList>
    </citation>
    <scope>NUCLEOTIDE SEQUENCE [LARGE SCALE GENOMIC DNA]</scope>
    <source>
        <strain evidence="9">CBS 11717</strain>
    </source>
</reference>
<evidence type="ECO:0000313" key="9">
    <source>
        <dbReference type="EMBL" id="SCU90562.1"/>
    </source>
</evidence>
<feature type="region of interest" description="Disordered" evidence="7">
    <location>
        <begin position="412"/>
        <end position="474"/>
    </location>
</feature>
<feature type="compositionally biased region" description="Polar residues" evidence="7">
    <location>
        <begin position="419"/>
        <end position="445"/>
    </location>
</feature>
<keyword evidence="10" id="KW-1185">Reference proteome</keyword>
<dbReference type="InterPro" id="IPR001356">
    <property type="entry name" value="HD"/>
</dbReference>
<dbReference type="AlphaFoldDB" id="A0A1G4JJG6"/>
<feature type="region of interest" description="Disordered" evidence="7">
    <location>
        <begin position="1"/>
        <end position="110"/>
    </location>
</feature>
<keyword evidence="2 5" id="KW-0238">DNA-binding</keyword>
<keyword evidence="4 5" id="KW-0539">Nucleus</keyword>
<feature type="compositionally biased region" description="Basic and acidic residues" evidence="7">
    <location>
        <begin position="50"/>
        <end position="62"/>
    </location>
</feature>
<evidence type="ECO:0000256" key="4">
    <source>
        <dbReference type="ARBA" id="ARBA00023242"/>
    </source>
</evidence>
<dbReference type="InterPro" id="IPR009057">
    <property type="entry name" value="Homeodomain-like_sf"/>
</dbReference>
<gene>
    <name evidence="9" type="ORF">LAMI_0E02630G</name>
</gene>
<dbReference type="GO" id="GO:0000981">
    <property type="term" value="F:DNA-binding transcription factor activity, RNA polymerase II-specific"/>
    <property type="evidence" value="ECO:0007669"/>
    <property type="project" value="InterPro"/>
</dbReference>
<keyword evidence="3 5" id="KW-0371">Homeobox</keyword>
<dbReference type="GO" id="GO:0005634">
    <property type="term" value="C:nucleus"/>
    <property type="evidence" value="ECO:0007669"/>
    <property type="project" value="UniProtKB-SubCell"/>
</dbReference>
<evidence type="ECO:0000256" key="5">
    <source>
        <dbReference type="PROSITE-ProRule" id="PRU00108"/>
    </source>
</evidence>
<proteinExistence type="predicted"/>
<feature type="compositionally biased region" description="Polar residues" evidence="7">
    <location>
        <begin position="9"/>
        <end position="27"/>
    </location>
</feature>
<dbReference type="InterPro" id="IPR051000">
    <property type="entry name" value="Homeobox_DNA-bind_prot"/>
</dbReference>
<evidence type="ECO:0000256" key="3">
    <source>
        <dbReference type="ARBA" id="ARBA00023155"/>
    </source>
</evidence>
<dbReference type="EMBL" id="LT598465">
    <property type="protein sequence ID" value="SCU90562.1"/>
    <property type="molecule type" value="Genomic_DNA"/>
</dbReference>
<evidence type="ECO:0000256" key="1">
    <source>
        <dbReference type="ARBA" id="ARBA00004123"/>
    </source>
</evidence>
<dbReference type="PANTHER" id="PTHR24324:SF5">
    <property type="entry name" value="HEMATOPOIETICALLY-EXPRESSED HOMEOBOX PROTEIN HHEX"/>
    <property type="match status" value="1"/>
</dbReference>
<organism evidence="9 10">
    <name type="scientific">Lachancea mirantina</name>
    <dbReference type="NCBI Taxonomy" id="1230905"/>
    <lineage>
        <taxon>Eukaryota</taxon>
        <taxon>Fungi</taxon>
        <taxon>Dikarya</taxon>
        <taxon>Ascomycota</taxon>
        <taxon>Saccharomycotina</taxon>
        <taxon>Saccharomycetes</taxon>
        <taxon>Saccharomycetales</taxon>
        <taxon>Saccharomycetaceae</taxon>
        <taxon>Lachancea</taxon>
    </lineage>
</organism>
<evidence type="ECO:0000256" key="7">
    <source>
        <dbReference type="SAM" id="MobiDB-lite"/>
    </source>
</evidence>
<dbReference type="STRING" id="1230905.A0A1G4JJG6"/>
<dbReference type="Gene3D" id="1.10.10.60">
    <property type="entry name" value="Homeodomain-like"/>
    <property type="match status" value="1"/>
</dbReference>
<dbReference type="SUPFAM" id="SSF46689">
    <property type="entry name" value="Homeodomain-like"/>
    <property type="match status" value="1"/>
</dbReference>